<comment type="caution">
    <text evidence="1">The sequence shown here is derived from an EMBL/GenBank/DDBJ whole genome shotgun (WGS) entry which is preliminary data.</text>
</comment>
<protein>
    <submittedName>
        <fullName evidence="1">Uncharacterized protein</fullName>
    </submittedName>
</protein>
<gene>
    <name evidence="1" type="ORF">TAF16_1262</name>
</gene>
<accession>A0A178T955</accession>
<organism evidence="1 2">
    <name type="scientific">Anoxybacillus flavithermus</name>
    <dbReference type="NCBI Taxonomy" id="33934"/>
    <lineage>
        <taxon>Bacteria</taxon>
        <taxon>Bacillati</taxon>
        <taxon>Bacillota</taxon>
        <taxon>Bacilli</taxon>
        <taxon>Bacillales</taxon>
        <taxon>Anoxybacillaceae</taxon>
        <taxon>Anoxybacillus</taxon>
    </lineage>
</organism>
<sequence>MFILLLYIENWVVMLLLAGISERSDGDIRAVFHINGSM</sequence>
<name>A0A178T955_9BACL</name>
<evidence type="ECO:0000313" key="1">
    <source>
        <dbReference type="EMBL" id="OAO80016.1"/>
    </source>
</evidence>
<dbReference type="AlphaFoldDB" id="A0A178T955"/>
<evidence type="ECO:0000313" key="2">
    <source>
        <dbReference type="Proteomes" id="UP000078336"/>
    </source>
</evidence>
<proteinExistence type="predicted"/>
<dbReference type="Proteomes" id="UP000078336">
    <property type="component" value="Unassembled WGS sequence"/>
</dbReference>
<keyword evidence="2" id="KW-1185">Reference proteome</keyword>
<dbReference type="EMBL" id="LUCQ01000076">
    <property type="protein sequence ID" value="OAO80016.1"/>
    <property type="molecule type" value="Genomic_DNA"/>
</dbReference>
<dbReference type="PATRIC" id="fig|33934.7.peg.1621"/>
<reference evidence="1 2" key="1">
    <citation type="submission" date="2016-03" db="EMBL/GenBank/DDBJ databases">
        <title>Spore heat resistance.</title>
        <authorList>
            <person name="Boekhorst J."/>
            <person name="Berendsen E.M."/>
            <person name="Wells-Bennik M.H."/>
            <person name="Kuipers O.P."/>
        </authorList>
    </citation>
    <scope>NUCLEOTIDE SEQUENCE [LARGE SCALE GENOMIC DNA]</scope>
    <source>
        <strain evidence="1 2">AF16</strain>
    </source>
</reference>